<evidence type="ECO:0000256" key="1">
    <source>
        <dbReference type="SAM" id="Phobius"/>
    </source>
</evidence>
<reference evidence="2 3" key="1">
    <citation type="submission" date="2016-12" db="EMBL/GenBank/DDBJ databases">
        <title>The new phylogeny of genus Mycobacterium.</title>
        <authorList>
            <person name="Tortoli E."/>
            <person name="Trovato A."/>
            <person name="Cirillo D.M."/>
        </authorList>
    </citation>
    <scope>NUCLEOTIDE SEQUENCE [LARGE SCALE GENOMIC DNA]</scope>
    <source>
        <strain evidence="2 3">DSM 45069</strain>
    </source>
</reference>
<feature type="transmembrane region" description="Helical" evidence="1">
    <location>
        <begin position="163"/>
        <end position="186"/>
    </location>
</feature>
<feature type="transmembrane region" description="Helical" evidence="1">
    <location>
        <begin position="219"/>
        <end position="237"/>
    </location>
</feature>
<comment type="caution">
    <text evidence="2">The sequence shown here is derived from an EMBL/GenBank/DDBJ whole genome shotgun (WGS) entry which is preliminary data.</text>
</comment>
<keyword evidence="3" id="KW-1185">Reference proteome</keyword>
<keyword evidence="1" id="KW-0472">Membrane</keyword>
<evidence type="ECO:0000313" key="3">
    <source>
        <dbReference type="Proteomes" id="UP000192707"/>
    </source>
</evidence>
<accession>A0A1W9ZC36</accession>
<dbReference type="Pfam" id="PF17198">
    <property type="entry name" value="AveC_like"/>
    <property type="match status" value="1"/>
</dbReference>
<keyword evidence="1" id="KW-0812">Transmembrane</keyword>
<evidence type="ECO:0008006" key="4">
    <source>
        <dbReference type="Google" id="ProtNLM"/>
    </source>
</evidence>
<feature type="transmembrane region" description="Helical" evidence="1">
    <location>
        <begin position="48"/>
        <end position="66"/>
    </location>
</feature>
<organism evidence="2 3">
    <name type="scientific">Mycobacterium arosiense ATCC BAA-1401 = DSM 45069</name>
    <dbReference type="NCBI Taxonomy" id="1265311"/>
    <lineage>
        <taxon>Bacteria</taxon>
        <taxon>Bacillati</taxon>
        <taxon>Actinomycetota</taxon>
        <taxon>Actinomycetes</taxon>
        <taxon>Mycobacteriales</taxon>
        <taxon>Mycobacteriaceae</taxon>
        <taxon>Mycobacterium</taxon>
        <taxon>Mycobacterium avium complex (MAC)</taxon>
    </lineage>
</organism>
<name>A0A1W9ZC36_MYCAI</name>
<gene>
    <name evidence="2" type="ORF">BST14_18335</name>
</gene>
<dbReference type="InterPro" id="IPR033459">
    <property type="entry name" value="AveC-like"/>
</dbReference>
<dbReference type="AlphaFoldDB" id="A0A1W9ZC36"/>
<feature type="transmembrane region" description="Helical" evidence="1">
    <location>
        <begin position="258"/>
        <end position="279"/>
    </location>
</feature>
<feature type="transmembrane region" description="Helical" evidence="1">
    <location>
        <begin position="132"/>
        <end position="151"/>
    </location>
</feature>
<sequence>MRLWAVVGAVLVAAEVYAVVKWFTGPNFQRVPVGPDEPPTWMRTTLDVLQIVGVVAALAVVYWLLVRPWIRERKVTIYGIYVIVGLLAAPWDGVSAATQQWFNYNSYLFNRGSVLSELPFTLSPNTAGAGQAFPFFGFAAYIVMIPLVAWLGSTSMRRAHRRFPALGSVSLVVIGILSCTAFEVVLEMILQPLGVYSLAGGPWPLLYGNSYASYPFVELFHGGLFFAVPGILAYFVNDHGETVAERGAWAFRAGWRRIGIRTLAVIGAAHVCFILVYHLPVSLIALHSREYPNDVKQRSYFLGNTCGKAVNRACPGPSTPILRPGSGYLDWSGKYVPPGG</sequence>
<keyword evidence="1" id="KW-1133">Transmembrane helix</keyword>
<dbReference type="Proteomes" id="UP000192707">
    <property type="component" value="Unassembled WGS sequence"/>
</dbReference>
<protein>
    <recommendedName>
        <fullName evidence="4">DUF5135 domain-containing protein</fullName>
    </recommendedName>
</protein>
<evidence type="ECO:0000313" key="2">
    <source>
        <dbReference type="EMBL" id="ORA11672.1"/>
    </source>
</evidence>
<proteinExistence type="predicted"/>
<feature type="transmembrane region" description="Helical" evidence="1">
    <location>
        <begin position="78"/>
        <end position="102"/>
    </location>
</feature>
<dbReference type="EMBL" id="MVHG01000051">
    <property type="protein sequence ID" value="ORA11672.1"/>
    <property type="molecule type" value="Genomic_DNA"/>
</dbReference>